<dbReference type="Pfam" id="PF01183">
    <property type="entry name" value="Glyco_hydro_25"/>
    <property type="match status" value="1"/>
</dbReference>
<dbReference type="PANTHER" id="PTHR34135:SF2">
    <property type="entry name" value="LYSOZYME"/>
    <property type="match status" value="1"/>
</dbReference>
<dbReference type="Gene3D" id="3.20.20.80">
    <property type="entry name" value="Glycosidases"/>
    <property type="match status" value="1"/>
</dbReference>
<dbReference type="Proteomes" id="UP000216867">
    <property type="component" value="Unassembled WGS sequence"/>
</dbReference>
<dbReference type="EMBL" id="NCWY01000002">
    <property type="protein sequence ID" value="PAK96705.1"/>
    <property type="molecule type" value="Genomic_DNA"/>
</dbReference>
<evidence type="ECO:0000313" key="5">
    <source>
        <dbReference type="Proteomes" id="UP000216867"/>
    </source>
</evidence>
<dbReference type="PROSITE" id="PS51904">
    <property type="entry name" value="GLYCOSYL_HYDROL_F25_2"/>
    <property type="match status" value="1"/>
</dbReference>
<accession>A0A269ZG40</accession>
<organism evidence="4 5">
    <name type="scientific">Brevibacterium casei</name>
    <dbReference type="NCBI Taxonomy" id="33889"/>
    <lineage>
        <taxon>Bacteria</taxon>
        <taxon>Bacillati</taxon>
        <taxon>Actinomycetota</taxon>
        <taxon>Actinomycetes</taxon>
        <taxon>Micrococcales</taxon>
        <taxon>Brevibacteriaceae</taxon>
        <taxon>Brevibacterium</taxon>
    </lineage>
</organism>
<dbReference type="InterPro" id="IPR017853">
    <property type="entry name" value="GH"/>
</dbReference>
<keyword evidence="2" id="KW-0378">Hydrolase</keyword>
<dbReference type="PANTHER" id="PTHR34135">
    <property type="entry name" value="LYSOZYME"/>
    <property type="match status" value="1"/>
</dbReference>
<gene>
    <name evidence="4" type="ORF">B8X04_02025</name>
</gene>
<sequence>MGAHHSSRRRRGRRSRRPLVVTAIVLVAVVGIVAAWWFAYVPNGRPALRAGEVLAIDVSNHQGAIDWPAVAGDDVGAAMIKATEGNDYVDPRFTENWAGAGEAGIRRGAYHFFTLCSPGAEQAENFLSAAPPDADALAPAINLELIGACERRPSRAEVDAELTDFRRIVEEAWGRPLLVYARGSFTSEYSIGALAERPQWVTNFFVRPADDSWTMWQVHYFASIDGIEGQVDLDVLRLGAIPRSE</sequence>
<dbReference type="SMART" id="SM00641">
    <property type="entry name" value="Glyco_25"/>
    <property type="match status" value="1"/>
</dbReference>
<proteinExistence type="inferred from homology"/>
<dbReference type="GO" id="GO:0016052">
    <property type="term" value="P:carbohydrate catabolic process"/>
    <property type="evidence" value="ECO:0007669"/>
    <property type="project" value="TreeGrafter"/>
</dbReference>
<comment type="caution">
    <text evidence="4">The sequence shown here is derived from an EMBL/GenBank/DDBJ whole genome shotgun (WGS) entry which is preliminary data.</text>
</comment>
<name>A0A269ZG40_9MICO</name>
<dbReference type="GO" id="GO:0016998">
    <property type="term" value="P:cell wall macromolecule catabolic process"/>
    <property type="evidence" value="ECO:0007669"/>
    <property type="project" value="InterPro"/>
</dbReference>
<evidence type="ECO:0000256" key="1">
    <source>
        <dbReference type="ARBA" id="ARBA00010646"/>
    </source>
</evidence>
<dbReference type="GO" id="GO:0003796">
    <property type="term" value="F:lysozyme activity"/>
    <property type="evidence" value="ECO:0007669"/>
    <property type="project" value="InterPro"/>
</dbReference>
<dbReference type="InterPro" id="IPR018077">
    <property type="entry name" value="Glyco_hydro_fam25_subgr"/>
</dbReference>
<dbReference type="GO" id="GO:0009253">
    <property type="term" value="P:peptidoglycan catabolic process"/>
    <property type="evidence" value="ECO:0007669"/>
    <property type="project" value="InterPro"/>
</dbReference>
<evidence type="ECO:0000256" key="2">
    <source>
        <dbReference type="ARBA" id="ARBA00022801"/>
    </source>
</evidence>
<dbReference type="RefSeq" id="WP_095375305.1">
    <property type="nucleotide sequence ID" value="NZ_CP068173.1"/>
</dbReference>
<dbReference type="InterPro" id="IPR002053">
    <property type="entry name" value="Glyco_hydro_25"/>
</dbReference>
<comment type="similarity">
    <text evidence="1">Belongs to the glycosyl hydrolase 25 family.</text>
</comment>
<dbReference type="SUPFAM" id="SSF51445">
    <property type="entry name" value="(Trans)glycosidases"/>
    <property type="match status" value="1"/>
</dbReference>
<dbReference type="AlphaFoldDB" id="A0A269ZG40"/>
<reference evidence="4 5" key="1">
    <citation type="submission" date="2017-04" db="EMBL/GenBank/DDBJ databases">
        <title>Kefir bacterial isolates.</title>
        <authorList>
            <person name="Kim Y."/>
            <person name="Blasche S."/>
            <person name="Patil K.R."/>
        </authorList>
    </citation>
    <scope>NUCLEOTIDE SEQUENCE [LARGE SCALE GENOMIC DNA]</scope>
    <source>
        <strain evidence="4 5">OG2</strain>
    </source>
</reference>
<evidence type="ECO:0000256" key="3">
    <source>
        <dbReference type="ARBA" id="ARBA00023295"/>
    </source>
</evidence>
<evidence type="ECO:0000313" key="4">
    <source>
        <dbReference type="EMBL" id="PAK96705.1"/>
    </source>
</evidence>
<keyword evidence="3" id="KW-0326">Glycosidase</keyword>
<protein>
    <submittedName>
        <fullName evidence="4">Lysozyme M1 (1,4-beta-N-acetylmuramidase)</fullName>
    </submittedName>
</protein>